<dbReference type="AlphaFoldDB" id="A0A9N8DR35"/>
<gene>
    <name evidence="1" type="ORF">SEMRO_310_G114130.1</name>
</gene>
<name>A0A9N8DR35_9STRA</name>
<sequence length="776" mass="88637">MTWQMQPPKQVMKVSMIVAFAVLSTLTTFSQLKGYSLRTYYHATDQPRKANLRRSPYLDRNIKNSSDAIGARKPIMQSPTPMVIKTEAGAGTAKESKDTPPWSESREAADVKLQHQLAQFMKQQVLQRQNTTQGTSQVSVAAGTSTKERLQEQEDNQVFVCITGVLGDLELENKIENLLRPLSNSTANDSLHIAMVLQDDSINTATLTKEAPYDSDFMAFREPYSFYKEALYGGGRLITNHSQLADQYDLFSRFQGKEQLLNLTLQARPNRSFRSKYDILGYLRRQMPRLRRNKIIIDIQPPLVNPPVNLEYVRAIAISGTFEDGEIRRDNFERTIWRAVNDVRLLNQYKQCGEFLGRLANDTNTNNRVIVVRAGEDAILAKPLNAALLATTHIKNYHLPCTTKRGHGVDQIDVMSLPDAGMAREYLERPIKEFYQEGTFGLQSDQGHTEIRSLPQFLQHVYSKIVMREPPNSNLFPVPYPLADDSKALEPRERQLEPAARRAFVCITGQVGRLEMANKLRTIIKPLLESGFYDHVDVAMVLGDGNATYNKAPTDEASAVFNDIINGTSFRNKRDVVKWFHHHRHQNISWVNRHSTYTPNPNQAANPQYVIQMGRNGIFIPQKDYTTMKLEQFDHMLWARLRANFKMADSYTQCWDAAVAKGFNYSLHVRARDDVGFEEPINVEEIRRNLEATGMMTSRHRTNGGINDRLAFVGGDAAKCYYRLPFIKYYDGQFLDSSMSNPESYFKRIYWRAACPQQIALTDMDPKKLRNGKFLD</sequence>
<evidence type="ECO:0000313" key="1">
    <source>
        <dbReference type="EMBL" id="CAB9507542.1"/>
    </source>
</evidence>
<reference evidence="1" key="1">
    <citation type="submission" date="2020-06" db="EMBL/GenBank/DDBJ databases">
        <authorList>
            <consortium name="Plant Systems Biology data submission"/>
        </authorList>
    </citation>
    <scope>NUCLEOTIDE SEQUENCE</scope>
    <source>
        <strain evidence="1">D6</strain>
    </source>
</reference>
<dbReference type="OrthoDB" id="55462at2759"/>
<evidence type="ECO:0000313" key="2">
    <source>
        <dbReference type="Proteomes" id="UP001153069"/>
    </source>
</evidence>
<protein>
    <submittedName>
        <fullName evidence="1">Uncharacterized protein</fullName>
    </submittedName>
</protein>
<comment type="caution">
    <text evidence="1">The sequence shown here is derived from an EMBL/GenBank/DDBJ whole genome shotgun (WGS) entry which is preliminary data.</text>
</comment>
<proteinExistence type="predicted"/>
<keyword evidence="2" id="KW-1185">Reference proteome</keyword>
<organism evidence="1 2">
    <name type="scientific">Seminavis robusta</name>
    <dbReference type="NCBI Taxonomy" id="568900"/>
    <lineage>
        <taxon>Eukaryota</taxon>
        <taxon>Sar</taxon>
        <taxon>Stramenopiles</taxon>
        <taxon>Ochrophyta</taxon>
        <taxon>Bacillariophyta</taxon>
        <taxon>Bacillariophyceae</taxon>
        <taxon>Bacillariophycidae</taxon>
        <taxon>Naviculales</taxon>
        <taxon>Naviculaceae</taxon>
        <taxon>Seminavis</taxon>
    </lineage>
</organism>
<dbReference type="EMBL" id="CAICTM010000309">
    <property type="protein sequence ID" value="CAB9507542.1"/>
    <property type="molecule type" value="Genomic_DNA"/>
</dbReference>
<accession>A0A9N8DR35</accession>
<dbReference type="Proteomes" id="UP001153069">
    <property type="component" value="Unassembled WGS sequence"/>
</dbReference>